<dbReference type="Pfam" id="PF22536">
    <property type="entry name" value="WHD_POLR3C"/>
    <property type="match status" value="1"/>
</dbReference>
<dbReference type="InterPro" id="IPR036388">
    <property type="entry name" value="WH-like_DNA-bd_sf"/>
</dbReference>
<dbReference type="Pfam" id="PF20912">
    <property type="entry name" value="RPC3_helical"/>
    <property type="match status" value="1"/>
</dbReference>
<evidence type="ECO:0000256" key="2">
    <source>
        <dbReference type="ARBA" id="ARBA00022478"/>
    </source>
</evidence>
<gene>
    <name evidence="8" type="primary">EOG090X04YD</name>
</gene>
<organism evidence="8">
    <name type="scientific">Ceriodaphnia reticulata</name>
    <dbReference type="NCBI Taxonomy" id="302197"/>
    <lineage>
        <taxon>Eukaryota</taxon>
        <taxon>Metazoa</taxon>
        <taxon>Ecdysozoa</taxon>
        <taxon>Arthropoda</taxon>
        <taxon>Crustacea</taxon>
        <taxon>Branchiopoda</taxon>
        <taxon>Diplostraca</taxon>
        <taxon>Cladocera</taxon>
        <taxon>Anomopoda</taxon>
        <taxon>Daphniidae</taxon>
        <taxon>Ceriodaphnia</taxon>
    </lineage>
</organism>
<comment type="subcellular location">
    <subcellularLocation>
        <location evidence="1 5">Nucleus</location>
    </subcellularLocation>
</comment>
<dbReference type="InterPro" id="IPR008806">
    <property type="entry name" value="RNA_pol_III_Rpc82_C"/>
</dbReference>
<keyword evidence="2 5" id="KW-0240">DNA-directed RNA polymerase</keyword>
<dbReference type="PANTHER" id="PTHR12949:SF0">
    <property type="entry name" value="DNA-DIRECTED RNA POLYMERASE III SUBUNIT RPC3"/>
    <property type="match status" value="1"/>
</dbReference>
<dbReference type="InterPro" id="IPR055207">
    <property type="entry name" value="POLR3C_WHD"/>
</dbReference>
<dbReference type="Pfam" id="PF05645">
    <property type="entry name" value="RNA_pol_Rpc82"/>
    <property type="match status" value="1"/>
</dbReference>
<accession>A0A4Y7LTH0</accession>
<evidence type="ECO:0000256" key="3">
    <source>
        <dbReference type="ARBA" id="ARBA00023163"/>
    </source>
</evidence>
<evidence type="ECO:0000313" key="8">
    <source>
        <dbReference type="EMBL" id="SVE72898.1"/>
    </source>
</evidence>
<comment type="similarity">
    <text evidence="5">Belongs to the eukaryotic RPC3/POLR3C RNA polymerase subunit family.</text>
</comment>
<evidence type="ECO:0000256" key="5">
    <source>
        <dbReference type="RuleBase" id="RU367076"/>
    </source>
</evidence>
<evidence type="ECO:0000256" key="1">
    <source>
        <dbReference type="ARBA" id="ARBA00004123"/>
    </source>
</evidence>
<dbReference type="FunFam" id="1.10.10.10:FF:000199">
    <property type="entry name" value="DNA-directed RNA polymerase III subunit RPC3"/>
    <property type="match status" value="1"/>
</dbReference>
<protein>
    <recommendedName>
        <fullName evidence="5">DNA-directed RNA polymerase III subunit RPC3</fullName>
        <shortName evidence="5">RNA polymerase III subunit C3</shortName>
    </recommendedName>
</protein>
<keyword evidence="4 5" id="KW-0539">Nucleus</keyword>
<feature type="domain" description="DNA-directed RNA polymerase III subunit RPC3 winged-helix" evidence="7">
    <location>
        <begin position="283"/>
        <end position="360"/>
    </location>
</feature>
<reference evidence="8" key="1">
    <citation type="submission" date="2018-08" db="EMBL/GenBank/DDBJ databases">
        <authorList>
            <person name="Cornetti L."/>
        </authorList>
    </citation>
    <scope>NUCLEOTIDE SEQUENCE</scope>
    <source>
        <strain evidence="8">OM-SAIQ-clone2</strain>
    </source>
</reference>
<comment type="function">
    <text evidence="5">DNA-dependent RNA polymerase catalyzes the transcription of DNA into RNA using the four ribonucleoside triphosphates as substrates. Specific core component of RNA polymerase III which synthesizes small RNAs, such as 5S rRNA and tRNAs.</text>
</comment>
<comment type="subunit">
    <text evidence="5">Component of the RNA polymerase III (Pol III) complex consisting of 17 subunits.</text>
</comment>
<dbReference type="PANTHER" id="PTHR12949">
    <property type="entry name" value="RNA POLYMERASE III DNA DIRECTED -RELATED"/>
    <property type="match status" value="1"/>
</dbReference>
<dbReference type="Gene3D" id="6.10.140.1450">
    <property type="match status" value="1"/>
</dbReference>
<proteinExistence type="evidence at transcript level"/>
<evidence type="ECO:0000259" key="7">
    <source>
        <dbReference type="Pfam" id="PF22536"/>
    </source>
</evidence>
<evidence type="ECO:0000256" key="4">
    <source>
        <dbReference type="ARBA" id="ARBA00023242"/>
    </source>
</evidence>
<sequence>MKALAVMVQHNLVEFHASERNNNIAEYSMIPHNVYCLLRYPKYLYMIKRIFGNSEEMLLEILLNLGQASASNVIFQSAKRLKEANGDEALDPSALHQGFLKLAQENFIIRCPKLVESVKKTNVPTFEIEEKDLFTVTLLELAPIGKLLKENGTHLGEHSDSHIIWRVNHDRFDVEMRNVVLVNAAATRVDAVAGELYHLLLKLWHGNSHPDSPVTNTVAFNEIKEAVRRTEMVSPGLIEHFDQYLKVLYEDSSCLVSKVGDSGGGQFLLNYATIFENLACASLDSIVLERFGSKALRLFRLTRIQNYMEQDPMQNVAMIPAKEAKMFTYKLLEHNFLQIKELKKGTSNLAPVKSFILFHVDLPQVARTVLEASYKGLFNAMVRQVHEMTDNKRLLEKHARMETLLESLREEGLPEDELAYIADSMTPAEKSLVAKIHSMNDNLTLGQTQVDETILILETYLKFVVPK</sequence>
<dbReference type="EMBL" id="LR003279">
    <property type="protein sequence ID" value="SVE72898.1"/>
    <property type="molecule type" value="mRNA"/>
</dbReference>
<dbReference type="InterPro" id="IPR039748">
    <property type="entry name" value="RPC3"/>
</dbReference>
<dbReference type="GO" id="GO:0003697">
    <property type="term" value="F:single-stranded DNA binding"/>
    <property type="evidence" value="ECO:0007669"/>
    <property type="project" value="UniProtKB-UniRule"/>
</dbReference>
<dbReference type="Gene3D" id="1.10.10.10">
    <property type="entry name" value="Winged helix-like DNA-binding domain superfamily/Winged helix DNA-binding domain"/>
    <property type="match status" value="3"/>
</dbReference>
<evidence type="ECO:0000259" key="6">
    <source>
        <dbReference type="Pfam" id="PF05645"/>
    </source>
</evidence>
<name>A0A4Y7LTH0_9CRUS</name>
<dbReference type="GO" id="GO:0006351">
    <property type="term" value="P:DNA-templated transcription"/>
    <property type="evidence" value="ECO:0007669"/>
    <property type="project" value="InterPro"/>
</dbReference>
<dbReference type="AlphaFoldDB" id="A0A4Y7LTH0"/>
<keyword evidence="3 5" id="KW-0804">Transcription</keyword>
<feature type="domain" description="RNA polymerase III Rpc82 C -terminal" evidence="6">
    <location>
        <begin position="99"/>
        <end position="278"/>
    </location>
</feature>
<dbReference type="GO" id="GO:0005666">
    <property type="term" value="C:RNA polymerase III complex"/>
    <property type="evidence" value="ECO:0007669"/>
    <property type="project" value="UniProtKB-UniRule"/>
</dbReference>